<dbReference type="EMBL" id="CP109011">
    <property type="protein sequence ID" value="WUT43825.1"/>
    <property type="molecule type" value="Genomic_DNA"/>
</dbReference>
<accession>A0ABZ1WVI2</accession>
<name>A0ABZ1WVI2_9ACTN</name>
<keyword evidence="2" id="KW-1185">Reference proteome</keyword>
<sequence length="49" mass="5415">MLQGYAGSYDSGFPDGYDFEDWLYRLELLADDTQALEDEEHVGGPAADA</sequence>
<protein>
    <submittedName>
        <fullName evidence="1">Uncharacterized protein</fullName>
    </submittedName>
</protein>
<reference evidence="1" key="1">
    <citation type="submission" date="2022-10" db="EMBL/GenBank/DDBJ databases">
        <title>The complete genomes of actinobacterial strains from the NBC collection.</title>
        <authorList>
            <person name="Joergensen T.S."/>
            <person name="Alvarez Arevalo M."/>
            <person name="Sterndorff E.B."/>
            <person name="Faurdal D."/>
            <person name="Vuksanovic O."/>
            <person name="Mourched A.-S."/>
            <person name="Charusanti P."/>
            <person name="Shaw S."/>
            <person name="Blin K."/>
            <person name="Weber T."/>
        </authorList>
    </citation>
    <scope>NUCLEOTIDE SEQUENCE</scope>
    <source>
        <strain evidence="1">NBC_00686</strain>
    </source>
</reference>
<organism evidence="1 2">
    <name type="scientific">Streptomyces pseudovenezuelae</name>
    <dbReference type="NCBI Taxonomy" id="67350"/>
    <lineage>
        <taxon>Bacteria</taxon>
        <taxon>Bacillati</taxon>
        <taxon>Actinomycetota</taxon>
        <taxon>Actinomycetes</taxon>
        <taxon>Kitasatosporales</taxon>
        <taxon>Streptomycetaceae</taxon>
        <taxon>Streptomyces</taxon>
        <taxon>Streptomyces aurantiacus group</taxon>
    </lineage>
</organism>
<dbReference type="RefSeq" id="WP_329264149.1">
    <property type="nucleotide sequence ID" value="NZ_CP108992.1"/>
</dbReference>
<evidence type="ECO:0000313" key="1">
    <source>
        <dbReference type="EMBL" id="WUT43825.1"/>
    </source>
</evidence>
<evidence type="ECO:0000313" key="2">
    <source>
        <dbReference type="Proteomes" id="UP001432168"/>
    </source>
</evidence>
<dbReference type="Proteomes" id="UP001432168">
    <property type="component" value="Chromosome"/>
</dbReference>
<gene>
    <name evidence="1" type="ORF">OG929_16610</name>
</gene>
<proteinExistence type="predicted"/>